<gene>
    <name evidence="1" type="ORF">BHE75_00200</name>
</gene>
<name>A0A1S1H7S0_9SPHN</name>
<keyword evidence="2" id="KW-1185">Reference proteome</keyword>
<organism evidence="1 2">
    <name type="scientific">Edaphosphingomonas haloaromaticamans</name>
    <dbReference type="NCBI Taxonomy" id="653954"/>
    <lineage>
        <taxon>Bacteria</taxon>
        <taxon>Pseudomonadati</taxon>
        <taxon>Pseudomonadota</taxon>
        <taxon>Alphaproteobacteria</taxon>
        <taxon>Sphingomonadales</taxon>
        <taxon>Rhizorhabdaceae</taxon>
        <taxon>Edaphosphingomonas</taxon>
    </lineage>
</organism>
<proteinExistence type="predicted"/>
<dbReference type="Proteomes" id="UP000179467">
    <property type="component" value="Unassembled WGS sequence"/>
</dbReference>
<sequence length="58" mass="6575">MPGSMAQDYRHQWVDMIGTDLCVFDRPDHGSPFRLIELAFGVTADEVAAETTTRYRVT</sequence>
<evidence type="ECO:0000313" key="2">
    <source>
        <dbReference type="Proteomes" id="UP000179467"/>
    </source>
</evidence>
<protein>
    <submittedName>
        <fullName evidence="1">Uncharacterized protein</fullName>
    </submittedName>
</protein>
<dbReference type="EMBL" id="MIPT01000001">
    <property type="protein sequence ID" value="OHT18229.1"/>
    <property type="molecule type" value="Genomic_DNA"/>
</dbReference>
<dbReference type="Gene3D" id="3.40.1080.10">
    <property type="entry name" value="Glutaconate Coenzyme A-transferase"/>
    <property type="match status" value="1"/>
</dbReference>
<dbReference type="AlphaFoldDB" id="A0A1S1H7S0"/>
<evidence type="ECO:0000313" key="1">
    <source>
        <dbReference type="EMBL" id="OHT18229.1"/>
    </source>
</evidence>
<comment type="caution">
    <text evidence="1">The sequence shown here is derived from an EMBL/GenBank/DDBJ whole genome shotgun (WGS) entry which is preliminary data.</text>
</comment>
<reference evidence="1 2" key="1">
    <citation type="submission" date="2016-09" db="EMBL/GenBank/DDBJ databases">
        <title>Metabolic pathway, cell adaptation mechanisms and a novel monoxygenase revealed through proteogenomic-transcription analysis of a Sphingomonas haloaromaticamans strain degrading the fungicide ortho-phenylphenol.</title>
        <authorList>
            <person name="Perruchon C."/>
            <person name="Papadopoulou E.S."/>
            <person name="Rousidou C."/>
            <person name="Vasileiadis S."/>
            <person name="Tanou G."/>
            <person name="Amoutzias G."/>
            <person name="Molassiotis A."/>
            <person name="Karpouzas D.G."/>
        </authorList>
    </citation>
    <scope>NUCLEOTIDE SEQUENCE [LARGE SCALE GENOMIC DNA]</scope>
    <source>
        <strain evidence="1 2">P3</strain>
    </source>
</reference>
<dbReference type="InterPro" id="IPR037171">
    <property type="entry name" value="NagB/RpiA_transferase-like"/>
</dbReference>
<dbReference type="SUPFAM" id="SSF100950">
    <property type="entry name" value="NagB/RpiA/CoA transferase-like"/>
    <property type="match status" value="1"/>
</dbReference>
<accession>A0A1S1H7S0</accession>